<reference evidence="2 3" key="1">
    <citation type="journal article" date="2021" name="Nat. Commun.">
        <title>Genetic determinants of endophytism in the Arabidopsis root mycobiome.</title>
        <authorList>
            <person name="Mesny F."/>
            <person name="Miyauchi S."/>
            <person name="Thiergart T."/>
            <person name="Pickel B."/>
            <person name="Atanasova L."/>
            <person name="Karlsson M."/>
            <person name="Huettel B."/>
            <person name="Barry K.W."/>
            <person name="Haridas S."/>
            <person name="Chen C."/>
            <person name="Bauer D."/>
            <person name="Andreopoulos W."/>
            <person name="Pangilinan J."/>
            <person name="LaButti K."/>
            <person name="Riley R."/>
            <person name="Lipzen A."/>
            <person name="Clum A."/>
            <person name="Drula E."/>
            <person name="Henrissat B."/>
            <person name="Kohler A."/>
            <person name="Grigoriev I.V."/>
            <person name="Martin F.M."/>
            <person name="Hacquard S."/>
        </authorList>
    </citation>
    <scope>NUCLEOTIDE SEQUENCE [LARGE SCALE GENOMIC DNA]</scope>
    <source>
        <strain evidence="2 3">MPI-SDFR-AT-0080</strain>
    </source>
</reference>
<accession>A0ABQ8GNW9</accession>
<comment type="caution">
    <text evidence="2">The sequence shown here is derived from an EMBL/GenBank/DDBJ whole genome shotgun (WGS) entry which is preliminary data.</text>
</comment>
<evidence type="ECO:0000313" key="3">
    <source>
        <dbReference type="Proteomes" id="UP000774617"/>
    </source>
</evidence>
<proteinExistence type="predicted"/>
<name>A0ABQ8GNW9_9PEZI</name>
<dbReference type="Proteomes" id="UP000774617">
    <property type="component" value="Unassembled WGS sequence"/>
</dbReference>
<sequence length="286" mass="30944">MRMDLAKQRPVGSDVRRQVRSSEQVEQLSLRQAGLGSAWVRVCLLLPCSHQSSGLLYHACQWGGACSGDSRKKRPMRARVRCEYGTRGCGRGLSLGFAVGTRFCTLKDVDRSCQMLPVRRRRQNATLCLSRRARPQRPPSCSSDACCQSATLSASPCSRCRRPDVDIPGAARTPSAASASLRPRLISSTPPSRDRAGARKQHRPPGRPSHAVRCAASQSALHAVNSLFRRTADDNICQDQGGRGPIWSCESSIPSTAHALPSKGLRASLLAACASTRRRRGLCGTA</sequence>
<keyword evidence="3" id="KW-1185">Reference proteome</keyword>
<feature type="region of interest" description="Disordered" evidence="1">
    <location>
        <begin position="168"/>
        <end position="210"/>
    </location>
</feature>
<gene>
    <name evidence="2" type="ORF">B0J12DRAFT_333038</name>
</gene>
<evidence type="ECO:0000256" key="1">
    <source>
        <dbReference type="SAM" id="MobiDB-lite"/>
    </source>
</evidence>
<evidence type="ECO:0000313" key="2">
    <source>
        <dbReference type="EMBL" id="KAH7060456.1"/>
    </source>
</evidence>
<dbReference type="EMBL" id="JAGTJR010000005">
    <property type="protein sequence ID" value="KAH7060456.1"/>
    <property type="molecule type" value="Genomic_DNA"/>
</dbReference>
<protein>
    <submittedName>
        <fullName evidence="2">Uncharacterized protein</fullName>
    </submittedName>
</protein>
<organism evidence="2 3">
    <name type="scientific">Macrophomina phaseolina</name>
    <dbReference type="NCBI Taxonomy" id="35725"/>
    <lineage>
        <taxon>Eukaryota</taxon>
        <taxon>Fungi</taxon>
        <taxon>Dikarya</taxon>
        <taxon>Ascomycota</taxon>
        <taxon>Pezizomycotina</taxon>
        <taxon>Dothideomycetes</taxon>
        <taxon>Dothideomycetes incertae sedis</taxon>
        <taxon>Botryosphaeriales</taxon>
        <taxon>Botryosphaeriaceae</taxon>
        <taxon>Macrophomina</taxon>
    </lineage>
</organism>